<dbReference type="AlphaFoldDB" id="A0A3E2TH17"/>
<dbReference type="EMBL" id="QVEP01000052">
    <property type="protein sequence ID" value="RGB74687.1"/>
    <property type="molecule type" value="Genomic_DNA"/>
</dbReference>
<proteinExistence type="predicted"/>
<dbReference type="InterPro" id="IPR025374">
    <property type="entry name" value="DUF4364"/>
</dbReference>
<protein>
    <submittedName>
        <fullName evidence="1">DUF4364 family protein</fullName>
    </submittedName>
</protein>
<gene>
    <name evidence="1" type="ORF">DW070_14735</name>
</gene>
<sequence>MSQDTLMLYKLMVLYMLNKVDFPLTNSQISEFILDKGYTNYFTLQQALHDLSDTELIRTEHIHNNSYYSMNQSGEETLEFFGHKIPTEIKTEIDQFFNEHKYHLRSENEVTADYYEDKKDCYIVRCEIHDKKELLVGITLNVTDEAQATAICDNWRNRHGDVYDYLIHTLMIRH</sequence>
<dbReference type="Proteomes" id="UP000260773">
    <property type="component" value="Unassembled WGS sequence"/>
</dbReference>
<organism evidence="1 2">
    <name type="scientific">Coprococcus catus</name>
    <dbReference type="NCBI Taxonomy" id="116085"/>
    <lineage>
        <taxon>Bacteria</taxon>
        <taxon>Bacillati</taxon>
        <taxon>Bacillota</taxon>
        <taxon>Clostridia</taxon>
        <taxon>Lachnospirales</taxon>
        <taxon>Lachnospiraceae</taxon>
        <taxon>Coprococcus</taxon>
    </lineage>
</organism>
<accession>A0A3E2TH17</accession>
<evidence type="ECO:0000313" key="1">
    <source>
        <dbReference type="EMBL" id="RGB74687.1"/>
    </source>
</evidence>
<dbReference type="RefSeq" id="WP_117529011.1">
    <property type="nucleotide sequence ID" value="NZ_JAQDKA010000020.1"/>
</dbReference>
<dbReference type="Pfam" id="PF14277">
    <property type="entry name" value="DUF4364"/>
    <property type="match status" value="1"/>
</dbReference>
<reference evidence="1 2" key="1">
    <citation type="submission" date="2018-08" db="EMBL/GenBank/DDBJ databases">
        <title>A genome reference for cultivated species of the human gut microbiota.</title>
        <authorList>
            <person name="Zou Y."/>
            <person name="Xue W."/>
            <person name="Luo G."/>
        </authorList>
    </citation>
    <scope>NUCLEOTIDE SEQUENCE [LARGE SCALE GENOMIC DNA]</scope>
    <source>
        <strain evidence="1 2">AF45-17</strain>
    </source>
</reference>
<comment type="caution">
    <text evidence="1">The sequence shown here is derived from an EMBL/GenBank/DDBJ whole genome shotgun (WGS) entry which is preliminary data.</text>
</comment>
<evidence type="ECO:0000313" key="2">
    <source>
        <dbReference type="Proteomes" id="UP000260773"/>
    </source>
</evidence>
<name>A0A3E2TH17_9FIRM</name>